<feature type="compositionally biased region" description="Polar residues" evidence="6">
    <location>
        <begin position="46"/>
        <end position="58"/>
    </location>
</feature>
<dbReference type="GO" id="GO:0005634">
    <property type="term" value="C:nucleus"/>
    <property type="evidence" value="ECO:0007669"/>
    <property type="project" value="UniProtKB-SubCell"/>
</dbReference>
<dbReference type="Gene3D" id="1.20.5.170">
    <property type="match status" value="1"/>
</dbReference>
<dbReference type="PANTHER" id="PTHR19304">
    <property type="entry name" value="CYCLIC-AMP RESPONSE ELEMENT BINDING PROTEIN"/>
    <property type="match status" value="1"/>
</dbReference>
<evidence type="ECO:0000256" key="4">
    <source>
        <dbReference type="ARBA" id="ARBA00023242"/>
    </source>
</evidence>
<protein>
    <recommendedName>
        <fullName evidence="7">BZIP domain-containing protein</fullName>
    </recommendedName>
</protein>
<keyword evidence="9" id="KW-1185">Reference proteome</keyword>
<dbReference type="SUPFAM" id="SSF57959">
    <property type="entry name" value="Leucine zipper domain"/>
    <property type="match status" value="1"/>
</dbReference>
<proteinExistence type="predicted"/>
<evidence type="ECO:0000256" key="3">
    <source>
        <dbReference type="ARBA" id="ARBA00023163"/>
    </source>
</evidence>
<evidence type="ECO:0000256" key="1">
    <source>
        <dbReference type="ARBA" id="ARBA00004123"/>
    </source>
</evidence>
<organism evidence="8 9">
    <name type="scientific">Heterodera schachtii</name>
    <name type="common">Sugarbeet cyst nematode worm</name>
    <name type="synonym">Tylenchus schachtii</name>
    <dbReference type="NCBI Taxonomy" id="97005"/>
    <lineage>
        <taxon>Eukaryota</taxon>
        <taxon>Metazoa</taxon>
        <taxon>Ecdysozoa</taxon>
        <taxon>Nematoda</taxon>
        <taxon>Chromadorea</taxon>
        <taxon>Rhabditida</taxon>
        <taxon>Tylenchina</taxon>
        <taxon>Tylenchomorpha</taxon>
        <taxon>Tylenchoidea</taxon>
        <taxon>Heteroderidae</taxon>
        <taxon>Heteroderinae</taxon>
        <taxon>Heterodera</taxon>
    </lineage>
</organism>
<evidence type="ECO:0000256" key="6">
    <source>
        <dbReference type="SAM" id="MobiDB-lite"/>
    </source>
</evidence>
<gene>
    <name evidence="8" type="ORF">niasHS_012127</name>
</gene>
<comment type="caution">
    <text evidence="8">The sequence shown here is derived from an EMBL/GenBank/DDBJ whole genome shotgun (WGS) entry which is preliminary data.</text>
</comment>
<feature type="coiled-coil region" evidence="5">
    <location>
        <begin position="459"/>
        <end position="500"/>
    </location>
</feature>
<reference evidence="8 9" key="1">
    <citation type="submission" date="2024-10" db="EMBL/GenBank/DDBJ databases">
        <authorList>
            <person name="Kim D."/>
        </authorList>
    </citation>
    <scope>NUCLEOTIDE SEQUENCE [LARGE SCALE GENOMIC DNA]</scope>
    <source>
        <strain evidence="8">Taebaek</strain>
    </source>
</reference>
<feature type="region of interest" description="Disordered" evidence="6">
    <location>
        <begin position="46"/>
        <end position="68"/>
    </location>
</feature>
<dbReference type="InterPro" id="IPR051027">
    <property type="entry name" value="bZIP_transcription_factors"/>
</dbReference>
<keyword evidence="2" id="KW-0805">Transcription regulation</keyword>
<evidence type="ECO:0000256" key="5">
    <source>
        <dbReference type="SAM" id="Coils"/>
    </source>
</evidence>
<comment type="subcellular location">
    <subcellularLocation>
        <location evidence="1">Nucleus</location>
    </subcellularLocation>
</comment>
<dbReference type="EMBL" id="JBICCN010000315">
    <property type="protein sequence ID" value="KAL3078240.1"/>
    <property type="molecule type" value="Genomic_DNA"/>
</dbReference>
<keyword evidence="5" id="KW-0175">Coiled coil</keyword>
<evidence type="ECO:0000259" key="7">
    <source>
        <dbReference type="PROSITE" id="PS50217"/>
    </source>
</evidence>
<evidence type="ECO:0000313" key="9">
    <source>
        <dbReference type="Proteomes" id="UP001620645"/>
    </source>
</evidence>
<sequence>MSSGKFDWFLSSLTPESQVPSTAEIIQKCLSVNPFDLKFREANLQINGQGPQSGTSADGTSGSLPTTSGLGSLLNLPSTLSSLTNTHSPGIFSNINVLTADIEGELRKTIDLSRKVQQLRENGLLSNCKQEDGQLKTPCTSDVLNAVLDMQHINGGSAAHCQQHHLGSSSVGSSSPFISSTSLLAGLNGLKAALTNSANSSGQEAAVHSHLVPTSSIPNFKLESDHAGPSSFTPVAAQGKTMSSPDLHLQANISSAASAHKQLHSPIFPSEALLALHHASCSATLSVPANLSGGGQSNPSFSAQSSPGGSGGSLLSSALSPSSQLNGNGLTDLSAPSKISPMLNGKSGDDQWKVGEGIKQSVCPPQISISQQSPYAKGPDSVTSKASSDMSKDSFHNTAPPGGKEKTRKYTKFYGGSADSQVSSTRGGRGRRSIINELLPDERRQTILERNKAAAVRYRKRKKEEHDDMITRVTSMEQEKNALETQNSVLRRELERLNFLLQERESRCVCKANQLQVGVSVLDESRSPSVGFMNGYGVGGGAHQQLIRPSSSHSTQ</sequence>
<feature type="compositionally biased region" description="Low complexity" evidence="6">
    <location>
        <begin position="59"/>
        <end position="68"/>
    </location>
</feature>
<feature type="compositionally biased region" description="Low complexity" evidence="6">
    <location>
        <begin position="302"/>
        <end position="325"/>
    </location>
</feature>
<feature type="region of interest" description="Disordered" evidence="6">
    <location>
        <begin position="294"/>
        <end position="432"/>
    </location>
</feature>
<dbReference type="SMART" id="SM00338">
    <property type="entry name" value="BRLZ"/>
    <property type="match status" value="1"/>
</dbReference>
<name>A0ABD2ILT6_HETSC</name>
<evidence type="ECO:0000256" key="2">
    <source>
        <dbReference type="ARBA" id="ARBA00023015"/>
    </source>
</evidence>
<dbReference type="CDD" id="cd14687">
    <property type="entry name" value="bZIP_ATF2"/>
    <property type="match status" value="1"/>
</dbReference>
<evidence type="ECO:0000313" key="8">
    <source>
        <dbReference type="EMBL" id="KAL3078240.1"/>
    </source>
</evidence>
<keyword evidence="4" id="KW-0539">Nucleus</keyword>
<dbReference type="PROSITE" id="PS50217">
    <property type="entry name" value="BZIP"/>
    <property type="match status" value="1"/>
</dbReference>
<dbReference type="AlphaFoldDB" id="A0ABD2ILT6"/>
<feature type="domain" description="BZIP" evidence="7">
    <location>
        <begin position="441"/>
        <end position="504"/>
    </location>
</feature>
<dbReference type="Proteomes" id="UP001620645">
    <property type="component" value="Unassembled WGS sequence"/>
</dbReference>
<dbReference type="InterPro" id="IPR046347">
    <property type="entry name" value="bZIP_sf"/>
</dbReference>
<accession>A0ABD2ILT6</accession>
<keyword evidence="3" id="KW-0804">Transcription</keyword>
<dbReference type="InterPro" id="IPR004827">
    <property type="entry name" value="bZIP"/>
</dbReference>